<protein>
    <submittedName>
        <fullName evidence="5">Cold shock domain-containing protein</fullName>
    </submittedName>
</protein>
<accession>A0A1Y3YUI3</accession>
<dbReference type="GO" id="GO:0005829">
    <property type="term" value="C:cytosol"/>
    <property type="evidence" value="ECO:0007669"/>
    <property type="project" value="UniProtKB-ARBA"/>
</dbReference>
<feature type="region of interest" description="Disordered" evidence="1">
    <location>
        <begin position="1"/>
        <end position="39"/>
    </location>
</feature>
<organism evidence="5 8">
    <name type="scientific">Odoribacter splanchnicus</name>
    <dbReference type="NCBI Taxonomy" id="28118"/>
    <lineage>
        <taxon>Bacteria</taxon>
        <taxon>Pseudomonadati</taxon>
        <taxon>Bacteroidota</taxon>
        <taxon>Bacteroidia</taxon>
        <taxon>Bacteroidales</taxon>
        <taxon>Odoribacteraceae</taxon>
        <taxon>Odoribacter</taxon>
    </lineage>
</organism>
<dbReference type="AlphaFoldDB" id="A0A1Y3YUI3"/>
<reference evidence="4" key="3">
    <citation type="submission" date="2023-01" db="EMBL/GenBank/DDBJ databases">
        <title>Human gut microbiome strain richness.</title>
        <authorList>
            <person name="Chen-Liaw A."/>
        </authorList>
    </citation>
    <scope>NUCLEOTIDE SEQUENCE</scope>
    <source>
        <strain evidence="4">RTP21484st1_B7_RTP21484_190118</strain>
    </source>
</reference>
<evidence type="ECO:0000313" key="6">
    <source>
        <dbReference type="EMBL" id="RGV30649.1"/>
    </source>
</evidence>
<evidence type="ECO:0000313" key="7">
    <source>
        <dbReference type="Proteomes" id="UP000283426"/>
    </source>
</evidence>
<dbReference type="InterPro" id="IPR002059">
    <property type="entry name" value="CSP_DNA-bd"/>
</dbReference>
<feature type="compositionally biased region" description="Basic and acidic residues" evidence="1">
    <location>
        <begin position="8"/>
        <end position="32"/>
    </location>
</feature>
<dbReference type="GO" id="GO:0003676">
    <property type="term" value="F:nucleic acid binding"/>
    <property type="evidence" value="ECO:0007669"/>
    <property type="project" value="InterPro"/>
</dbReference>
<evidence type="ECO:0000313" key="3">
    <source>
        <dbReference type="EMBL" id="MCG4960605.1"/>
    </source>
</evidence>
<dbReference type="Pfam" id="PF00313">
    <property type="entry name" value="CSD"/>
    <property type="match status" value="1"/>
</dbReference>
<reference evidence="7 8" key="1">
    <citation type="submission" date="2018-08" db="EMBL/GenBank/DDBJ databases">
        <title>A genome reference for cultivated species of the human gut microbiota.</title>
        <authorList>
            <person name="Zou Y."/>
            <person name="Xue W."/>
            <person name="Luo G."/>
        </authorList>
    </citation>
    <scope>NUCLEOTIDE SEQUENCE [LARGE SCALE GENOMIC DNA]</scope>
    <source>
        <strain evidence="6 7">AF14-6AC</strain>
        <strain evidence="5 8">AF16-14</strain>
    </source>
</reference>
<dbReference type="SMART" id="SM00357">
    <property type="entry name" value="CSP"/>
    <property type="match status" value="1"/>
</dbReference>
<dbReference type="Proteomes" id="UP000284243">
    <property type="component" value="Unassembled WGS sequence"/>
</dbReference>
<evidence type="ECO:0000259" key="2">
    <source>
        <dbReference type="PROSITE" id="PS51857"/>
    </source>
</evidence>
<proteinExistence type="predicted"/>
<gene>
    <name evidence="6" type="ORF">DWW24_00865</name>
    <name evidence="5" type="ORF">DWW57_04250</name>
    <name evidence="3" type="ORF">L0P03_12205</name>
    <name evidence="4" type="ORF">PN645_05265</name>
</gene>
<name>A0A1Y3YUI3_9BACT</name>
<dbReference type="RefSeq" id="WP_013611461.1">
    <property type="nucleotide sequence ID" value="NZ_BAABYK010000001.1"/>
</dbReference>
<feature type="domain" description="CSD" evidence="2">
    <location>
        <begin position="83"/>
        <end position="144"/>
    </location>
</feature>
<sequence>MARPQTFSKKENEKKKQARRLEKQNRKEERKLSGNTNSFEDMIAYVDENGRITSTPPETNHKKEEINHEEIVISTPRQESPEVRKGRVEYFNVSKGYGFIKDLSGTEKYFFHVSNALSELVENAIVIFDLERGKRGMNAINICISERTAD</sequence>
<dbReference type="Gene3D" id="2.40.50.140">
    <property type="entry name" value="Nucleic acid-binding proteins"/>
    <property type="match status" value="1"/>
</dbReference>
<dbReference type="CDD" id="cd04458">
    <property type="entry name" value="CSP_CDS"/>
    <property type="match status" value="1"/>
</dbReference>
<dbReference type="EMBL" id="JAQMRD010000005">
    <property type="protein sequence ID" value="MDB9222416.1"/>
    <property type="molecule type" value="Genomic_DNA"/>
</dbReference>
<dbReference type="Proteomes" id="UP000283426">
    <property type="component" value="Unassembled WGS sequence"/>
</dbReference>
<dbReference type="EMBL" id="QRYW01000001">
    <property type="protein sequence ID" value="RGV30649.1"/>
    <property type="molecule type" value="Genomic_DNA"/>
</dbReference>
<reference evidence="3" key="2">
    <citation type="submission" date="2022-01" db="EMBL/GenBank/DDBJ databases">
        <title>Collection of gut derived symbiotic bacterial strains cultured from healthy donors.</title>
        <authorList>
            <person name="Lin H."/>
            <person name="Kohout C."/>
            <person name="Waligurski E."/>
            <person name="Pamer E.G."/>
        </authorList>
    </citation>
    <scope>NUCLEOTIDE SEQUENCE</scope>
    <source>
        <strain evidence="3">DFI.1.149</strain>
    </source>
</reference>
<dbReference type="SUPFAM" id="SSF50249">
    <property type="entry name" value="Nucleic acid-binding proteins"/>
    <property type="match status" value="1"/>
</dbReference>
<evidence type="ECO:0000256" key="1">
    <source>
        <dbReference type="SAM" id="MobiDB-lite"/>
    </source>
</evidence>
<dbReference type="GeneID" id="61274418"/>
<evidence type="ECO:0000313" key="5">
    <source>
        <dbReference type="EMBL" id="RGU57714.1"/>
    </source>
</evidence>
<dbReference type="EMBL" id="JAKNDN010000023">
    <property type="protein sequence ID" value="MCG4960605.1"/>
    <property type="molecule type" value="Genomic_DNA"/>
</dbReference>
<dbReference type="Proteomes" id="UP001212263">
    <property type="component" value="Unassembled WGS sequence"/>
</dbReference>
<evidence type="ECO:0000313" key="4">
    <source>
        <dbReference type="EMBL" id="MDB9222416.1"/>
    </source>
</evidence>
<dbReference type="InterPro" id="IPR012340">
    <property type="entry name" value="NA-bd_OB-fold"/>
</dbReference>
<dbReference type="Proteomes" id="UP001199750">
    <property type="component" value="Unassembled WGS sequence"/>
</dbReference>
<dbReference type="PRINTS" id="PR00050">
    <property type="entry name" value="COLDSHOCK"/>
</dbReference>
<dbReference type="PROSITE" id="PS51857">
    <property type="entry name" value="CSD_2"/>
    <property type="match status" value="1"/>
</dbReference>
<evidence type="ECO:0000313" key="8">
    <source>
        <dbReference type="Proteomes" id="UP000284243"/>
    </source>
</evidence>
<dbReference type="EMBL" id="QRYC01000004">
    <property type="protein sequence ID" value="RGU57714.1"/>
    <property type="molecule type" value="Genomic_DNA"/>
</dbReference>
<dbReference type="OMA" id="TEKYFFH"/>
<comment type="caution">
    <text evidence="5">The sequence shown here is derived from an EMBL/GenBank/DDBJ whole genome shotgun (WGS) entry which is preliminary data.</text>
</comment>
<dbReference type="InterPro" id="IPR011129">
    <property type="entry name" value="CSD"/>
</dbReference>